<dbReference type="Proteomes" id="UP000215788">
    <property type="component" value="Unassembled WGS sequence"/>
</dbReference>
<gene>
    <name evidence="1" type="ORF">CJF39_11990</name>
</gene>
<evidence type="ECO:0000313" key="2">
    <source>
        <dbReference type="Proteomes" id="UP000215788"/>
    </source>
</evidence>
<evidence type="ECO:0008006" key="3">
    <source>
        <dbReference type="Google" id="ProtNLM"/>
    </source>
</evidence>
<accession>A0A266NBD7</accession>
<dbReference type="InterPro" id="IPR025320">
    <property type="entry name" value="DUF4225"/>
</dbReference>
<dbReference type="OrthoDB" id="6534834at2"/>
<reference evidence="1 2" key="1">
    <citation type="submission" date="2017-08" db="EMBL/GenBank/DDBJ databases">
        <title>Genomic and metabolic characterisation of spoilage-associated Pseudomonas species.</title>
        <authorList>
            <person name="Stanborough T."/>
            <person name="Fegan N."/>
            <person name="Powell S.M."/>
            <person name="Singh T."/>
            <person name="Tamplin M.L."/>
            <person name="Chandry P.S."/>
        </authorList>
    </citation>
    <scope>NUCLEOTIDE SEQUENCE [LARGE SCALE GENOMIC DNA]</scope>
    <source>
        <strain evidence="1 2">L1802</strain>
    </source>
</reference>
<protein>
    <recommendedName>
        <fullName evidence="3">DUF4225 domain-containing protein</fullName>
    </recommendedName>
</protein>
<name>A0A266NBD7_9PSED</name>
<dbReference type="AlphaFoldDB" id="A0A266NBD7"/>
<evidence type="ECO:0000313" key="1">
    <source>
        <dbReference type="EMBL" id="OZY59257.1"/>
    </source>
</evidence>
<dbReference type="Pfam" id="PF13988">
    <property type="entry name" value="DUF4225"/>
    <property type="match status" value="1"/>
</dbReference>
<sequence>MSPSKDGCFPDSCDYWVVSQAAANLAKQACTLGARHIQDGTLRIQFNREVAYYARGIVNDVALGNKSPEEGLQDIKNEQSSLLSQSLEVAQKGVAAIAGALQIAAGAGMCYASAGTLCVFAGGPLMAHGANNVYENGRNLWEGRSDTQGPLRKGYQKLANLMGGSAFEGDMAYGTLELGLSAYGVGRLVLKPDAWRLFRYVRTDYVRGYENASKTALSFEVLSNGVTIKSMYSDARDNDE</sequence>
<comment type="caution">
    <text evidence="1">The sequence shown here is derived from an EMBL/GenBank/DDBJ whole genome shotgun (WGS) entry which is preliminary data.</text>
</comment>
<dbReference type="EMBL" id="NQKI01000016">
    <property type="protein sequence ID" value="OZY59257.1"/>
    <property type="molecule type" value="Genomic_DNA"/>
</dbReference>
<dbReference type="RefSeq" id="WP_094993613.1">
    <property type="nucleotide sequence ID" value="NZ_NQKI01000016.1"/>
</dbReference>
<organism evidence="1 2">
    <name type="scientific">Pseudomonas lundensis</name>
    <dbReference type="NCBI Taxonomy" id="86185"/>
    <lineage>
        <taxon>Bacteria</taxon>
        <taxon>Pseudomonadati</taxon>
        <taxon>Pseudomonadota</taxon>
        <taxon>Gammaproteobacteria</taxon>
        <taxon>Pseudomonadales</taxon>
        <taxon>Pseudomonadaceae</taxon>
        <taxon>Pseudomonas</taxon>
    </lineage>
</organism>
<proteinExistence type="predicted"/>